<organism evidence="1 2">
    <name type="scientific">Rubritalea spongiae</name>
    <dbReference type="NCBI Taxonomy" id="430797"/>
    <lineage>
        <taxon>Bacteria</taxon>
        <taxon>Pseudomonadati</taxon>
        <taxon>Verrucomicrobiota</taxon>
        <taxon>Verrucomicrobiia</taxon>
        <taxon>Verrucomicrobiales</taxon>
        <taxon>Rubritaleaceae</taxon>
        <taxon>Rubritalea</taxon>
    </lineage>
</organism>
<proteinExistence type="predicted"/>
<dbReference type="InterPro" id="IPR009706">
    <property type="entry name" value="DUF1287"/>
</dbReference>
<dbReference type="PROSITE" id="PS51257">
    <property type="entry name" value="PROKAR_LIPOPROTEIN"/>
    <property type="match status" value="1"/>
</dbReference>
<keyword evidence="2" id="KW-1185">Reference proteome</keyword>
<dbReference type="Proteomes" id="UP001597297">
    <property type="component" value="Unassembled WGS sequence"/>
</dbReference>
<sequence length="205" mass="23074">MRLEFLKFIGIVYVVLACVACGEKTGVRTELEVSGKPRQLIEAASWQIGKTRIYDPAYVVLEYPMGDIPMEKGVCTDVVIRAMRKAWGMDLQQLLHEDMKANFAQYPQRWGLKRPDKNIDHRRVPNMRAYFKRRGWSVAVSQDAADYLPGDLVTCTVAGRLPHIMVVSNTVNADGVPLVIHNIGAGTQLEDCLLAYPLTGHYRVK</sequence>
<dbReference type="EMBL" id="JBHUJC010000020">
    <property type="protein sequence ID" value="MFD2276326.1"/>
    <property type="molecule type" value="Genomic_DNA"/>
</dbReference>
<accession>A0ABW5E1S7</accession>
<dbReference type="RefSeq" id="WP_377094331.1">
    <property type="nucleotide sequence ID" value="NZ_JBHSJM010000001.1"/>
</dbReference>
<protein>
    <submittedName>
        <fullName evidence="1">DUF1287 domain-containing protein</fullName>
    </submittedName>
</protein>
<dbReference type="PIRSF" id="PIRSF011444">
    <property type="entry name" value="DUF1287"/>
    <property type="match status" value="1"/>
</dbReference>
<reference evidence="2" key="1">
    <citation type="journal article" date="2019" name="Int. J. Syst. Evol. Microbiol.">
        <title>The Global Catalogue of Microorganisms (GCM) 10K type strain sequencing project: providing services to taxonomists for standard genome sequencing and annotation.</title>
        <authorList>
            <consortium name="The Broad Institute Genomics Platform"/>
            <consortium name="The Broad Institute Genome Sequencing Center for Infectious Disease"/>
            <person name="Wu L."/>
            <person name="Ma J."/>
        </authorList>
    </citation>
    <scope>NUCLEOTIDE SEQUENCE [LARGE SCALE GENOMIC DNA]</scope>
    <source>
        <strain evidence="2">JCM 16545</strain>
    </source>
</reference>
<evidence type="ECO:0000313" key="2">
    <source>
        <dbReference type="Proteomes" id="UP001597297"/>
    </source>
</evidence>
<gene>
    <name evidence="1" type="ORF">ACFSQZ_07590</name>
</gene>
<name>A0ABW5E1S7_9BACT</name>
<comment type="caution">
    <text evidence="1">The sequence shown here is derived from an EMBL/GenBank/DDBJ whole genome shotgun (WGS) entry which is preliminary data.</text>
</comment>
<evidence type="ECO:0000313" key="1">
    <source>
        <dbReference type="EMBL" id="MFD2276326.1"/>
    </source>
</evidence>
<dbReference type="Pfam" id="PF06940">
    <property type="entry name" value="DUF1287"/>
    <property type="match status" value="1"/>
</dbReference>